<dbReference type="GeneID" id="84579240"/>
<feature type="transmembrane region" description="Helical" evidence="8">
    <location>
        <begin position="303"/>
        <end position="324"/>
    </location>
</feature>
<feature type="transmembrane region" description="Helical" evidence="8">
    <location>
        <begin position="247"/>
        <end position="271"/>
    </location>
</feature>
<keyword evidence="5 8" id="KW-0812">Transmembrane</keyword>
<dbReference type="GO" id="GO:0055085">
    <property type="term" value="P:transmembrane transport"/>
    <property type="evidence" value="ECO:0007669"/>
    <property type="project" value="TreeGrafter"/>
</dbReference>
<dbReference type="AlphaFoldDB" id="A0A2N6UGT8"/>
<dbReference type="RefSeq" id="WP_102198479.1">
    <property type="nucleotide sequence ID" value="NZ_CAMQCN010000009.1"/>
</dbReference>
<keyword evidence="6 8" id="KW-1133">Transmembrane helix</keyword>
<keyword evidence="3" id="KW-0813">Transport</keyword>
<proteinExistence type="inferred from homology"/>
<reference evidence="9 10" key="1">
    <citation type="submission" date="2017-09" db="EMBL/GenBank/DDBJ databases">
        <title>Bacterial strain isolated from the female urinary microbiota.</title>
        <authorList>
            <person name="Thomas-White K."/>
            <person name="Kumar N."/>
            <person name="Forster S."/>
            <person name="Putonti C."/>
            <person name="Lawley T."/>
            <person name="Wolfe A.J."/>
        </authorList>
    </citation>
    <scope>NUCLEOTIDE SEQUENCE [LARGE SCALE GENOMIC DNA]</scope>
    <source>
        <strain evidence="9 10">UMB0204</strain>
    </source>
</reference>
<keyword evidence="4" id="KW-1003">Cell membrane</keyword>
<comment type="caution">
    <text evidence="9">The sequence shown here is derived from an EMBL/GenBank/DDBJ whole genome shotgun (WGS) entry which is preliminary data.</text>
</comment>
<gene>
    <name evidence="9" type="ORF">CJ192_08585</name>
</gene>
<organism evidence="9 10">
    <name type="scientific">Anaerococcus hydrogenalis</name>
    <dbReference type="NCBI Taxonomy" id="33029"/>
    <lineage>
        <taxon>Bacteria</taxon>
        <taxon>Bacillati</taxon>
        <taxon>Bacillota</taxon>
        <taxon>Tissierellia</taxon>
        <taxon>Tissierellales</taxon>
        <taxon>Peptoniphilaceae</taxon>
        <taxon>Anaerococcus</taxon>
    </lineage>
</organism>
<evidence type="ECO:0000313" key="10">
    <source>
        <dbReference type="Proteomes" id="UP000235658"/>
    </source>
</evidence>
<dbReference type="PANTHER" id="PTHR21716">
    <property type="entry name" value="TRANSMEMBRANE PROTEIN"/>
    <property type="match status" value="1"/>
</dbReference>
<dbReference type="EMBL" id="PNHP01000007">
    <property type="protein sequence ID" value="PMC80839.1"/>
    <property type="molecule type" value="Genomic_DNA"/>
</dbReference>
<name>A0A2N6UGT8_9FIRM</name>
<evidence type="ECO:0000256" key="4">
    <source>
        <dbReference type="ARBA" id="ARBA00022475"/>
    </source>
</evidence>
<accession>A0A2N6UGT8</accession>
<sequence length="398" mass="44867">MKKLDQKNSQLLRVILISILVFFTFWYIKNVTNALTVFLAVIQPFLIGFMLAFIINLPMNFFEKKVFSKVFKTEKTKKLIPVFSLITSWILFILGITIFLNVLIPRISSAVTTLIDRFPVFLNDFVKLLNKNKITKRFADDVQKYIYSVDWNHKLVQVRDYFMGEAGNIFDKTTTIINSVSSTLVTVATSLIFSVFVLISKKDLKILANRAIYSIFKKETADEINKVASLSYSTFASYINSKALSSLILGLLVLLGMFILKIPFAAMAAIMVAIADFIPYVGPLIATIIMMILIFIESPFQSLVFLIFLLIAQQVQGSIIYPALAGKTIGLPSIWVIVSIAIGGSLFGVVGMLVSIPIASILYTLMNEKMDKKLEEKEISKDQIKELAEKVHYKKEEN</sequence>
<dbReference type="GO" id="GO:0005886">
    <property type="term" value="C:plasma membrane"/>
    <property type="evidence" value="ECO:0007669"/>
    <property type="project" value="UniProtKB-SubCell"/>
</dbReference>
<feature type="transmembrane region" description="Helical" evidence="8">
    <location>
        <begin position="277"/>
        <end position="296"/>
    </location>
</feature>
<comment type="subcellular location">
    <subcellularLocation>
        <location evidence="1">Cell membrane</location>
        <topology evidence="1">Multi-pass membrane protein</topology>
    </subcellularLocation>
</comment>
<feature type="transmembrane region" description="Helical" evidence="8">
    <location>
        <begin position="34"/>
        <end position="58"/>
    </location>
</feature>
<keyword evidence="7 8" id="KW-0472">Membrane</keyword>
<comment type="similarity">
    <text evidence="2">Belongs to the autoinducer-2 exporter (AI-2E) (TC 2.A.86) family.</text>
</comment>
<dbReference type="InterPro" id="IPR002549">
    <property type="entry name" value="AI-2E-like"/>
</dbReference>
<evidence type="ECO:0000256" key="3">
    <source>
        <dbReference type="ARBA" id="ARBA00022448"/>
    </source>
</evidence>
<evidence type="ECO:0000256" key="7">
    <source>
        <dbReference type="ARBA" id="ARBA00023136"/>
    </source>
</evidence>
<feature type="transmembrane region" description="Helical" evidence="8">
    <location>
        <begin position="336"/>
        <end position="365"/>
    </location>
</feature>
<feature type="transmembrane region" description="Helical" evidence="8">
    <location>
        <begin position="79"/>
        <end position="104"/>
    </location>
</feature>
<protein>
    <submittedName>
        <fullName evidence="9">AI-2E family transporter</fullName>
    </submittedName>
</protein>
<dbReference type="Proteomes" id="UP000235658">
    <property type="component" value="Unassembled WGS sequence"/>
</dbReference>
<evidence type="ECO:0000256" key="6">
    <source>
        <dbReference type="ARBA" id="ARBA00022989"/>
    </source>
</evidence>
<dbReference type="PANTHER" id="PTHR21716:SF53">
    <property type="entry name" value="PERMEASE PERM-RELATED"/>
    <property type="match status" value="1"/>
</dbReference>
<evidence type="ECO:0000256" key="2">
    <source>
        <dbReference type="ARBA" id="ARBA00009773"/>
    </source>
</evidence>
<feature type="transmembrane region" description="Helical" evidence="8">
    <location>
        <begin position="12"/>
        <end position="28"/>
    </location>
</feature>
<evidence type="ECO:0000256" key="1">
    <source>
        <dbReference type="ARBA" id="ARBA00004651"/>
    </source>
</evidence>
<dbReference type="Pfam" id="PF01594">
    <property type="entry name" value="AI-2E_transport"/>
    <property type="match status" value="1"/>
</dbReference>
<evidence type="ECO:0000313" key="9">
    <source>
        <dbReference type="EMBL" id="PMC80839.1"/>
    </source>
</evidence>
<evidence type="ECO:0000256" key="8">
    <source>
        <dbReference type="SAM" id="Phobius"/>
    </source>
</evidence>
<feature type="transmembrane region" description="Helical" evidence="8">
    <location>
        <begin position="176"/>
        <end position="199"/>
    </location>
</feature>
<evidence type="ECO:0000256" key="5">
    <source>
        <dbReference type="ARBA" id="ARBA00022692"/>
    </source>
</evidence>